<dbReference type="GO" id="GO:0005737">
    <property type="term" value="C:cytoplasm"/>
    <property type="evidence" value="ECO:0007669"/>
    <property type="project" value="TreeGrafter"/>
</dbReference>
<reference evidence="2" key="1">
    <citation type="submission" date="2017-12" db="EMBL/GenBank/DDBJ databases">
        <title>FDA dAtabase for Regulatory Grade micrObial Sequences (FDA-ARGOS): Supporting development and validation of Infectious Disease Dx tests.</title>
        <authorList>
            <person name="Kerrigan L."/>
            <person name="Tallon L.J."/>
            <person name="Sadzewicz L."/>
            <person name="Sengamalay N."/>
            <person name="Ott S."/>
            <person name="Godinez A."/>
            <person name="Nagaraj S."/>
            <person name="Vavikolanu K."/>
            <person name="Aluvathingal J."/>
            <person name="Nadendla S."/>
            <person name="Sichtig H."/>
        </authorList>
    </citation>
    <scope>NUCLEOTIDE SEQUENCE [LARGE SCALE GENOMIC DNA]</scope>
    <source>
        <strain evidence="2">FDAARGOS_200</strain>
    </source>
</reference>
<evidence type="ECO:0000313" key="2">
    <source>
        <dbReference type="EMBL" id="PNL60246.1"/>
    </source>
</evidence>
<dbReference type="InterPro" id="IPR051783">
    <property type="entry name" value="NAD(P)-dependent_oxidoreduct"/>
</dbReference>
<dbReference type="AlphaFoldDB" id="A0AAX0WNW4"/>
<evidence type="ECO:0000259" key="1">
    <source>
        <dbReference type="Pfam" id="PF01370"/>
    </source>
</evidence>
<evidence type="ECO:0000313" key="3">
    <source>
        <dbReference type="Proteomes" id="UP000192511"/>
    </source>
</evidence>
<protein>
    <recommendedName>
        <fullName evidence="1">NAD-dependent epimerase/dehydratase domain-containing protein</fullName>
    </recommendedName>
</protein>
<comment type="caution">
    <text evidence="2">The sequence shown here is derived from an EMBL/GenBank/DDBJ whole genome shotgun (WGS) entry which is preliminary data.</text>
</comment>
<dbReference type="SUPFAM" id="SSF51735">
    <property type="entry name" value="NAD(P)-binding Rossmann-fold domains"/>
    <property type="match status" value="1"/>
</dbReference>
<accession>A0AAX0WNW4</accession>
<sequence length="339" mass="38233">MLDRKLKTMKILVTGASGHIGNNLIAEFIKKQYDVRILVRSEMPKYLAHFPLEVCQGDILNLESLYQATRDIDTVFHLAAKIDITNRKEKEVRKTNIQGTQNVVNACLKNHVKKLVHFSSIHTLMQSSKKANTAHILNENCSLALESVNIYDQSKALAEKIVLDSCEQGLNAVVVNPTGVIGPNDYKLSLMGTAIIKIYKGYIPILVRGGFNFVDVRDVVQGAITAAEKGKSGERYILGGHDINMHQLVRLISIVRQKKMTRLFLPPSMLNFVVPLMEFFSNITNTEPLFTKYSIETLMYPPTVDCTKAENELGYKKTEIETTIHDTLHWFSQRGKIKL</sequence>
<feature type="domain" description="NAD-dependent epimerase/dehydratase" evidence="1">
    <location>
        <begin position="11"/>
        <end position="239"/>
    </location>
</feature>
<dbReference type="GO" id="GO:0004029">
    <property type="term" value="F:aldehyde dehydrogenase (NAD+) activity"/>
    <property type="evidence" value="ECO:0007669"/>
    <property type="project" value="TreeGrafter"/>
</dbReference>
<dbReference type="Pfam" id="PF01370">
    <property type="entry name" value="Epimerase"/>
    <property type="match status" value="1"/>
</dbReference>
<dbReference type="InterPro" id="IPR001509">
    <property type="entry name" value="Epimerase_deHydtase"/>
</dbReference>
<dbReference type="Proteomes" id="UP000192511">
    <property type="component" value="Unassembled WGS sequence"/>
</dbReference>
<dbReference type="PANTHER" id="PTHR48079:SF6">
    <property type="entry name" value="NAD(P)-BINDING DOMAIN-CONTAINING PROTEIN-RELATED"/>
    <property type="match status" value="1"/>
</dbReference>
<dbReference type="InterPro" id="IPR036291">
    <property type="entry name" value="NAD(P)-bd_dom_sf"/>
</dbReference>
<dbReference type="Gene3D" id="3.40.50.720">
    <property type="entry name" value="NAD(P)-binding Rossmann-like Domain"/>
    <property type="match status" value="1"/>
</dbReference>
<organism evidence="2 3">
    <name type="scientific">Legionella anisa</name>
    <dbReference type="NCBI Taxonomy" id="28082"/>
    <lineage>
        <taxon>Bacteria</taxon>
        <taxon>Pseudomonadati</taxon>
        <taxon>Pseudomonadota</taxon>
        <taxon>Gammaproteobacteria</taxon>
        <taxon>Legionellales</taxon>
        <taxon>Legionellaceae</taxon>
        <taxon>Legionella</taxon>
    </lineage>
</organism>
<dbReference type="EMBL" id="NBTX02000004">
    <property type="protein sequence ID" value="PNL60246.1"/>
    <property type="molecule type" value="Genomic_DNA"/>
</dbReference>
<name>A0AAX0WNW4_9GAMM</name>
<gene>
    <name evidence="2" type="ORF">A6J39_002930</name>
</gene>
<dbReference type="PANTHER" id="PTHR48079">
    <property type="entry name" value="PROTEIN YEEZ"/>
    <property type="match status" value="1"/>
</dbReference>
<keyword evidence="3" id="KW-1185">Reference proteome</keyword>
<proteinExistence type="predicted"/>